<name>A0AAV7P083_PLEWA</name>
<feature type="region of interest" description="Disordered" evidence="1">
    <location>
        <begin position="338"/>
        <end position="369"/>
    </location>
</feature>
<dbReference type="EMBL" id="JANPWB010000012">
    <property type="protein sequence ID" value="KAJ1121154.1"/>
    <property type="molecule type" value="Genomic_DNA"/>
</dbReference>
<organism evidence="2 3">
    <name type="scientific">Pleurodeles waltl</name>
    <name type="common">Iberian ribbed newt</name>
    <dbReference type="NCBI Taxonomy" id="8319"/>
    <lineage>
        <taxon>Eukaryota</taxon>
        <taxon>Metazoa</taxon>
        <taxon>Chordata</taxon>
        <taxon>Craniata</taxon>
        <taxon>Vertebrata</taxon>
        <taxon>Euteleostomi</taxon>
        <taxon>Amphibia</taxon>
        <taxon>Batrachia</taxon>
        <taxon>Caudata</taxon>
        <taxon>Salamandroidea</taxon>
        <taxon>Salamandridae</taxon>
        <taxon>Pleurodelinae</taxon>
        <taxon>Pleurodeles</taxon>
    </lineage>
</organism>
<dbReference type="SUPFAM" id="SSF55811">
    <property type="entry name" value="Nudix"/>
    <property type="match status" value="1"/>
</dbReference>
<dbReference type="InterPro" id="IPR015797">
    <property type="entry name" value="NUDIX_hydrolase-like_dom_sf"/>
</dbReference>
<proteinExistence type="predicted"/>
<dbReference type="GO" id="GO:0047631">
    <property type="term" value="F:ADP-ribose diphosphatase activity"/>
    <property type="evidence" value="ECO:0007669"/>
    <property type="project" value="InterPro"/>
</dbReference>
<keyword evidence="3" id="KW-1185">Reference proteome</keyword>
<evidence type="ECO:0000313" key="3">
    <source>
        <dbReference type="Proteomes" id="UP001066276"/>
    </source>
</evidence>
<dbReference type="PANTHER" id="PTHR13030">
    <property type="entry name" value="NUDIX HYDROLASE"/>
    <property type="match status" value="1"/>
</dbReference>
<dbReference type="Pfam" id="PF25969">
    <property type="entry name" value="NUDT9_N"/>
    <property type="match status" value="1"/>
</dbReference>
<sequence>MRHIRMMYEVDPGNHLASVHSTSNEEGETGSWDKSESVKCPYHVNAREQLYPDSNINRFPVPDEMVPWQVEFLIYDPPFHIAVREDRDVFGPLTRSPRSLPKRNYNALDGLIDLRSSCGTYMVQDGVPLNPMGRTGIRGIGSLRCYGPNHSLHPVLTRIEPEEQNQTMFSGPVGEAQRARDCYLGTDGASDANDASDTGGTSDANGAPDTDGASDIKRALDIDGAALDTDGASDIKRALDIDGACSDTAGAPDTDVASDIKHALDIDGAASDTDSILDTDGVSDTDIALDTDGALDRGGASDTDGALILMGFRMLMGLPILILFGDSNGALDIDGASDTDGASAKDGASYTDWDSDTDGASGSSDRSTHSPIKCFLETAVVRVNSCGVT</sequence>
<evidence type="ECO:0000256" key="1">
    <source>
        <dbReference type="SAM" id="MobiDB-lite"/>
    </source>
</evidence>
<feature type="region of interest" description="Disordered" evidence="1">
    <location>
        <begin position="15"/>
        <end position="35"/>
    </location>
</feature>
<gene>
    <name evidence="2" type="ORF">NDU88_009281</name>
</gene>
<feature type="compositionally biased region" description="Polar residues" evidence="1">
    <location>
        <begin position="193"/>
        <end position="204"/>
    </location>
</feature>
<comment type="caution">
    <text evidence="2">The sequence shown here is derived from an EMBL/GenBank/DDBJ whole genome shotgun (WGS) entry which is preliminary data.</text>
</comment>
<dbReference type="Proteomes" id="UP001066276">
    <property type="component" value="Chromosome 8"/>
</dbReference>
<protein>
    <submittedName>
        <fullName evidence="2">Uncharacterized protein</fullName>
    </submittedName>
</protein>
<reference evidence="2" key="1">
    <citation type="journal article" date="2022" name="bioRxiv">
        <title>Sequencing and chromosome-scale assembly of the giantPleurodeles waltlgenome.</title>
        <authorList>
            <person name="Brown T."/>
            <person name="Elewa A."/>
            <person name="Iarovenko S."/>
            <person name="Subramanian E."/>
            <person name="Araus A.J."/>
            <person name="Petzold A."/>
            <person name="Susuki M."/>
            <person name="Suzuki K.-i.T."/>
            <person name="Hayashi T."/>
            <person name="Toyoda A."/>
            <person name="Oliveira C."/>
            <person name="Osipova E."/>
            <person name="Leigh N.D."/>
            <person name="Simon A."/>
            <person name="Yun M.H."/>
        </authorList>
    </citation>
    <scope>NUCLEOTIDE SEQUENCE</scope>
    <source>
        <strain evidence="2">20211129_DDA</strain>
        <tissue evidence="2">Liver</tissue>
    </source>
</reference>
<evidence type="ECO:0000313" key="2">
    <source>
        <dbReference type="EMBL" id="KAJ1121154.1"/>
    </source>
</evidence>
<feature type="region of interest" description="Disordered" evidence="1">
    <location>
        <begin position="184"/>
        <end position="212"/>
    </location>
</feature>
<accession>A0AAV7P083</accession>
<dbReference type="PANTHER" id="PTHR13030:SF13">
    <property type="entry name" value="NUDIX HYDROLASE DOMAIN-CONTAINING PROTEIN"/>
    <property type="match status" value="1"/>
</dbReference>
<dbReference type="AlphaFoldDB" id="A0AAV7P083"/>
<dbReference type="InterPro" id="IPR039989">
    <property type="entry name" value="NUDT9"/>
</dbReference>